<organism evidence="8 9">
    <name type="scientific">Ciona intestinalis</name>
    <name type="common">Transparent sea squirt</name>
    <name type="synonym">Ascidia intestinalis</name>
    <dbReference type="NCBI Taxonomy" id="7719"/>
    <lineage>
        <taxon>Eukaryota</taxon>
        <taxon>Metazoa</taxon>
        <taxon>Chordata</taxon>
        <taxon>Tunicata</taxon>
        <taxon>Ascidiacea</taxon>
        <taxon>Phlebobranchia</taxon>
        <taxon>Cionidae</taxon>
        <taxon>Ciona</taxon>
    </lineage>
</organism>
<dbReference type="SUPFAM" id="SSF51069">
    <property type="entry name" value="Carbonic anhydrase"/>
    <property type="match status" value="1"/>
</dbReference>
<dbReference type="GO" id="GO:0004089">
    <property type="term" value="F:carbonate dehydratase activity"/>
    <property type="evidence" value="ECO:0000318"/>
    <property type="project" value="GO_Central"/>
</dbReference>
<evidence type="ECO:0000313" key="9">
    <source>
        <dbReference type="Proteomes" id="UP000008144"/>
    </source>
</evidence>
<gene>
    <name evidence="8" type="primary">LOC100179118</name>
</gene>
<accession>F6SYR3</accession>
<dbReference type="PANTHER" id="PTHR18952">
    <property type="entry name" value="CARBONIC ANHYDRASE"/>
    <property type="match status" value="1"/>
</dbReference>
<keyword evidence="6" id="KW-0456">Lyase</keyword>
<reference evidence="9" key="1">
    <citation type="journal article" date="2002" name="Science">
        <title>The draft genome of Ciona intestinalis: insights into chordate and vertebrate origins.</title>
        <authorList>
            <person name="Dehal P."/>
            <person name="Satou Y."/>
            <person name="Campbell R.K."/>
            <person name="Chapman J."/>
            <person name="Degnan B."/>
            <person name="De Tomaso A."/>
            <person name="Davidson B."/>
            <person name="Di Gregorio A."/>
            <person name="Gelpke M."/>
            <person name="Goodstein D.M."/>
            <person name="Harafuji N."/>
            <person name="Hastings K.E."/>
            <person name="Ho I."/>
            <person name="Hotta K."/>
            <person name="Huang W."/>
            <person name="Kawashima T."/>
            <person name="Lemaire P."/>
            <person name="Martinez D."/>
            <person name="Meinertzhagen I.A."/>
            <person name="Necula S."/>
            <person name="Nonaka M."/>
            <person name="Putnam N."/>
            <person name="Rash S."/>
            <person name="Saiga H."/>
            <person name="Satake M."/>
            <person name="Terry A."/>
            <person name="Yamada L."/>
            <person name="Wang H.G."/>
            <person name="Awazu S."/>
            <person name="Azumi K."/>
            <person name="Boore J."/>
            <person name="Branno M."/>
            <person name="Chin-Bow S."/>
            <person name="DeSantis R."/>
            <person name="Doyle S."/>
            <person name="Francino P."/>
            <person name="Keys D.N."/>
            <person name="Haga S."/>
            <person name="Hayashi H."/>
            <person name="Hino K."/>
            <person name="Imai K.S."/>
            <person name="Inaba K."/>
            <person name="Kano S."/>
            <person name="Kobayashi K."/>
            <person name="Kobayashi M."/>
            <person name="Lee B.I."/>
            <person name="Makabe K.W."/>
            <person name="Manohar C."/>
            <person name="Matassi G."/>
            <person name="Medina M."/>
            <person name="Mochizuki Y."/>
            <person name="Mount S."/>
            <person name="Morishita T."/>
            <person name="Miura S."/>
            <person name="Nakayama A."/>
            <person name="Nishizaka S."/>
            <person name="Nomoto H."/>
            <person name="Ohta F."/>
            <person name="Oishi K."/>
            <person name="Rigoutsos I."/>
            <person name="Sano M."/>
            <person name="Sasaki A."/>
            <person name="Sasakura Y."/>
            <person name="Shoguchi E."/>
            <person name="Shin-i T."/>
            <person name="Spagnuolo A."/>
            <person name="Stainier D."/>
            <person name="Suzuki M.M."/>
            <person name="Tassy O."/>
            <person name="Takatori N."/>
            <person name="Tokuoka M."/>
            <person name="Yagi K."/>
            <person name="Yoshizaki F."/>
            <person name="Wada S."/>
            <person name="Zhang C."/>
            <person name="Hyatt P.D."/>
            <person name="Larimer F."/>
            <person name="Detter C."/>
            <person name="Doggett N."/>
            <person name="Glavina T."/>
            <person name="Hawkins T."/>
            <person name="Richardson P."/>
            <person name="Lucas S."/>
            <person name="Kohara Y."/>
            <person name="Levine M."/>
            <person name="Satoh N."/>
            <person name="Rokhsar D.S."/>
        </authorList>
    </citation>
    <scope>NUCLEOTIDE SEQUENCE [LARGE SCALE GENOMIC DNA]</scope>
</reference>
<comment type="function">
    <text evidence="6">Reversible hydration of carbon dioxide.</text>
</comment>
<dbReference type="EC" id="4.2.1.1" evidence="2 6"/>
<evidence type="ECO:0000256" key="1">
    <source>
        <dbReference type="ARBA" id="ARBA00010718"/>
    </source>
</evidence>
<dbReference type="Proteomes" id="UP000008144">
    <property type="component" value="Unassembled WGS sequence"/>
</dbReference>
<keyword evidence="9" id="KW-1185">Reference proteome</keyword>
<keyword evidence="4 6" id="KW-0862">Zinc</keyword>
<evidence type="ECO:0000259" key="7">
    <source>
        <dbReference type="PROSITE" id="PS51144"/>
    </source>
</evidence>
<keyword evidence="6" id="KW-0732">Signal</keyword>
<dbReference type="InterPro" id="IPR023561">
    <property type="entry name" value="Carbonic_anhydrase_a-class"/>
</dbReference>
<feature type="signal peptide" evidence="6">
    <location>
        <begin position="1"/>
        <end position="22"/>
    </location>
</feature>
<dbReference type="GO" id="GO:0008270">
    <property type="term" value="F:zinc ion binding"/>
    <property type="evidence" value="ECO:0007669"/>
    <property type="project" value="UniProtKB-UniRule"/>
</dbReference>
<reference evidence="8" key="3">
    <citation type="submission" date="2025-09" db="UniProtKB">
        <authorList>
            <consortium name="Ensembl"/>
        </authorList>
    </citation>
    <scope>IDENTIFICATION</scope>
</reference>
<dbReference type="STRING" id="7719.ENSCINP00000026304"/>
<evidence type="ECO:0000256" key="4">
    <source>
        <dbReference type="ARBA" id="ARBA00022833"/>
    </source>
</evidence>
<accession>A0A1W2W3H4</accession>
<proteinExistence type="inferred from homology"/>
<dbReference type="FunFam" id="3.10.200.10:FF:000003">
    <property type="entry name" value="Carbonic anhydrase 12"/>
    <property type="match status" value="1"/>
</dbReference>
<name>F6SYR3_CIOIN</name>
<dbReference type="InParanoid" id="F6SYR3"/>
<comment type="catalytic activity">
    <reaction evidence="6">
        <text>hydrogencarbonate + H(+) = CO2 + H2O</text>
        <dbReference type="Rhea" id="RHEA:10748"/>
        <dbReference type="ChEBI" id="CHEBI:15377"/>
        <dbReference type="ChEBI" id="CHEBI:15378"/>
        <dbReference type="ChEBI" id="CHEBI:16526"/>
        <dbReference type="ChEBI" id="CHEBI:17544"/>
        <dbReference type="EC" id="4.2.1.1"/>
    </reaction>
</comment>
<dbReference type="SMART" id="SM01057">
    <property type="entry name" value="Carb_anhydrase"/>
    <property type="match status" value="1"/>
</dbReference>
<evidence type="ECO:0000256" key="6">
    <source>
        <dbReference type="RuleBase" id="RU367011"/>
    </source>
</evidence>
<reference evidence="8" key="2">
    <citation type="submission" date="2025-08" db="UniProtKB">
        <authorList>
            <consortium name="Ensembl"/>
        </authorList>
    </citation>
    <scope>IDENTIFICATION</scope>
</reference>
<dbReference type="PROSITE" id="PS00162">
    <property type="entry name" value="ALPHA_CA_1"/>
    <property type="match status" value="1"/>
</dbReference>
<dbReference type="Gene3D" id="3.10.200.10">
    <property type="entry name" value="Alpha carbonic anhydrase"/>
    <property type="match status" value="1"/>
</dbReference>
<dbReference type="PANTHER" id="PTHR18952:SF124">
    <property type="entry name" value="CARBONIC ANHYDRASE 7"/>
    <property type="match status" value="1"/>
</dbReference>
<dbReference type="OMA" id="FGEMHIV"/>
<dbReference type="CDD" id="cd00326">
    <property type="entry name" value="alpha_CA"/>
    <property type="match status" value="1"/>
</dbReference>
<protein>
    <recommendedName>
        <fullName evidence="2 6">Carbonic anhydrase</fullName>
        <ecNumber evidence="2 6">4.2.1.1</ecNumber>
    </recommendedName>
</protein>
<evidence type="ECO:0000313" key="8">
    <source>
        <dbReference type="Ensembl" id="ENSCINP00000026304.2"/>
    </source>
</evidence>
<comment type="cofactor">
    <cofactor evidence="6">
        <name>Zn(2+)</name>
        <dbReference type="ChEBI" id="CHEBI:29105"/>
    </cofactor>
</comment>
<dbReference type="InterPro" id="IPR018338">
    <property type="entry name" value="Carbonic_anhydrase_a-class_CS"/>
</dbReference>
<comment type="similarity">
    <text evidence="1 6">Belongs to the alpha-carbonic anhydrase family.</text>
</comment>
<keyword evidence="3 6" id="KW-0479">Metal-binding</keyword>
<dbReference type="InterPro" id="IPR001148">
    <property type="entry name" value="CA_dom"/>
</dbReference>
<feature type="domain" description="Alpha-carbonic anhydrase" evidence="7">
    <location>
        <begin position="22"/>
        <end position="273"/>
    </location>
</feature>
<evidence type="ECO:0000256" key="5">
    <source>
        <dbReference type="ARBA" id="ARBA00023180"/>
    </source>
</evidence>
<evidence type="ECO:0000256" key="3">
    <source>
        <dbReference type="ARBA" id="ARBA00022723"/>
    </source>
</evidence>
<dbReference type="GO" id="GO:0005737">
    <property type="term" value="C:cytoplasm"/>
    <property type="evidence" value="ECO:0000318"/>
    <property type="project" value="GO_Central"/>
</dbReference>
<evidence type="ECO:0000256" key="2">
    <source>
        <dbReference type="ARBA" id="ARBA00012925"/>
    </source>
</evidence>
<dbReference type="GeneTree" id="ENSGT00940000167899"/>
<dbReference type="AlphaFoldDB" id="F6SYR3"/>
<dbReference type="HOGENOM" id="CLU_039326_1_2_1"/>
<keyword evidence="5" id="KW-0325">Glycoprotein</keyword>
<dbReference type="Ensembl" id="ENSCINT00000026550.2">
    <property type="protein sequence ID" value="ENSCINP00000026304.2"/>
    <property type="gene ID" value="ENSCING00000014586.2"/>
</dbReference>
<dbReference type="InterPro" id="IPR036398">
    <property type="entry name" value="CA_dom_sf"/>
</dbReference>
<dbReference type="Pfam" id="PF00194">
    <property type="entry name" value="Carb_anhydrase"/>
    <property type="match status" value="1"/>
</dbReference>
<dbReference type="PROSITE" id="PS51144">
    <property type="entry name" value="ALPHA_CA_2"/>
    <property type="match status" value="1"/>
</dbReference>
<feature type="chain" id="PRO_5014089968" description="Carbonic anhydrase" evidence="6">
    <location>
        <begin position="23"/>
        <end position="299"/>
    </location>
</feature>
<sequence>MKAYLVVAILLVASLDNTTGNAAWDYGAQGPSTWQNNYTTCGSRSQSPIDIVDSAVTSQAKSVPFVTSSLSAPTSMSIHNNGHSLQVDMTGGYTITNAAFLPNSYKAVQYHFHWGNTTGSEHKLKGQQFFGEMHIVHYNTKYPNISQALNQPQGLAVLAFFIKDTASKSNVNFAKITDQIQNGFASNTNKNIPAFAPSLLLPKLSVYYRYNGSLTTPPCSETVIWTVFKEPIEISASQATILKTKVYKTGTTPVFDNFRPTQPLNGRKILKYQISGAASYKAQGFVATFLMAALVCILN</sequence>